<dbReference type="NCBIfam" id="TIGR03965">
    <property type="entry name" value="mycofact_glyco"/>
    <property type="match status" value="1"/>
</dbReference>
<accession>A0ABX2K2V9</accession>
<dbReference type="Gene3D" id="3.90.550.10">
    <property type="entry name" value="Spore Coat Polysaccharide Biosynthesis Protein SpsA, Chain A"/>
    <property type="match status" value="1"/>
</dbReference>
<proteinExistence type="predicted"/>
<dbReference type="Proteomes" id="UP000708347">
    <property type="component" value="Unassembled WGS sequence"/>
</dbReference>
<dbReference type="InterPro" id="IPR023981">
    <property type="entry name" value="MftF"/>
</dbReference>
<dbReference type="RefSeq" id="WP_014805744.1">
    <property type="nucleotide sequence ID" value="NZ_VBSB01000037.1"/>
</dbReference>
<evidence type="ECO:0000313" key="2">
    <source>
        <dbReference type="EMBL" id="NTY63970.1"/>
    </source>
</evidence>
<protein>
    <submittedName>
        <fullName evidence="2">Mycofactocin system glycosyltransferase</fullName>
    </submittedName>
</protein>
<dbReference type="Pfam" id="PF00535">
    <property type="entry name" value="Glycos_transf_2"/>
    <property type="match status" value="1"/>
</dbReference>
<dbReference type="EMBL" id="VBSB01000037">
    <property type="protein sequence ID" value="NTY63970.1"/>
    <property type="molecule type" value="Genomic_DNA"/>
</dbReference>
<evidence type="ECO:0000259" key="1">
    <source>
        <dbReference type="Pfam" id="PF00535"/>
    </source>
</evidence>
<sequence length="470" mass="50582">MCGSRLPDGFAVQLDPRVRVLCNGAALLGGAPTRLLRLSPKAQSLLDNGYVHVRDVVSAQLARTLLDAVVAHPRPAVGPSLHDVTVVIPVRDNLNGLRRLLPMLSGLAVVVVDDASTQVVDGVDLGELHADVTVERHRRSRGPAAARNTGLATCQTEYVAFLDSDVVPRPGWLDQVLAHFSDPVVALVAPRVEALSCGGSAIARYEAVRSSLDLGARESPVIPYSSVSYVPSAAMVVRRAVLVELGGFDEALNSGEDVDLCWRLVDSGARLRYVPSALVAHDHRVSLRKWLARRAFYGTSAAPLSIRHPDKIAPLMLSGRMLAVWILLAARPRSGAVFAVLIAAIGVRRLTATFDGVGLGRGDLAVIAAEGIIGAGLRLASAVCRHYWPVSLVAAIVSKRCRRVVVVAALTDGIVDWASRRRVANAHTERLGLLPYLVLRRFDDIAYGTGLWWGVIRERTLGPLKPQLRR</sequence>
<gene>
    <name evidence="2" type="primary">mftF</name>
    <name evidence="2" type="ORF">FEG63_31120</name>
</gene>
<dbReference type="SUPFAM" id="SSF53448">
    <property type="entry name" value="Nucleotide-diphospho-sugar transferases"/>
    <property type="match status" value="1"/>
</dbReference>
<name>A0ABX2K2V9_9MYCO</name>
<keyword evidence="3" id="KW-1185">Reference proteome</keyword>
<evidence type="ECO:0000313" key="3">
    <source>
        <dbReference type="Proteomes" id="UP000708347"/>
    </source>
</evidence>
<dbReference type="InterPro" id="IPR001173">
    <property type="entry name" value="Glyco_trans_2-like"/>
</dbReference>
<dbReference type="PANTHER" id="PTHR43646:SF6">
    <property type="entry name" value="PRE-MYCOFACTOCIN GLYCOSYLTRANSFERASE"/>
    <property type="match status" value="1"/>
</dbReference>
<reference evidence="2 3" key="1">
    <citation type="submission" date="2019-05" db="EMBL/GenBank/DDBJ databases">
        <title>Mycolicibacterium sphagni ENV482 genome assembly.</title>
        <authorList>
            <person name="Chen W."/>
            <person name="Faulkner N.W."/>
            <person name="Hyman M.R."/>
        </authorList>
    </citation>
    <scope>NUCLEOTIDE SEQUENCE [LARGE SCALE GENOMIC DNA]</scope>
    <source>
        <strain evidence="2 3">ENV482</strain>
    </source>
</reference>
<organism evidence="2 3">
    <name type="scientific">Mycolicibacterium sphagni</name>
    <dbReference type="NCBI Taxonomy" id="1786"/>
    <lineage>
        <taxon>Bacteria</taxon>
        <taxon>Bacillati</taxon>
        <taxon>Actinomycetota</taxon>
        <taxon>Actinomycetes</taxon>
        <taxon>Mycobacteriales</taxon>
        <taxon>Mycobacteriaceae</taxon>
        <taxon>Mycolicibacterium</taxon>
    </lineage>
</organism>
<dbReference type="InterPro" id="IPR029044">
    <property type="entry name" value="Nucleotide-diphossugar_trans"/>
</dbReference>
<comment type="caution">
    <text evidence="2">The sequence shown here is derived from an EMBL/GenBank/DDBJ whole genome shotgun (WGS) entry which is preliminary data.</text>
</comment>
<feature type="domain" description="Glycosyltransferase 2-like" evidence="1">
    <location>
        <begin position="86"/>
        <end position="240"/>
    </location>
</feature>
<dbReference type="PANTHER" id="PTHR43646">
    <property type="entry name" value="GLYCOSYLTRANSFERASE"/>
    <property type="match status" value="1"/>
</dbReference>